<proteinExistence type="predicted"/>
<sequence>MSSAGPSSSSMGARAKPTQFMTRTSAQHDRRTPEPRRNSHSPSEPIDDKGLGRPVSRRSRRGGVEGRVDVAPRKSRADYSSRETRAQWEEPLPRIESRTPRGTVTAGALVPGRRPQPGRIEEPRPRRRQIQAPDSDLRYLGAWSEAGFVKHRETPTEFLSNKPYVDPVFGKPHSPGEGRLPTPDLVHMPGGGFCSCCVDTQDQINEAWYLAGRAKMDAQLESAMAHINQMTNGGVRRLE</sequence>
<dbReference type="EMBL" id="KL660833">
    <property type="protein sequence ID" value="KFA61813.1"/>
    <property type="molecule type" value="Genomic_DNA"/>
</dbReference>
<reference evidence="2 3" key="1">
    <citation type="journal article" date="2014" name="BMC Genomics">
        <title>Comparative genome sequencing reveals chemotype-specific gene clusters in the toxigenic black mold Stachybotrys.</title>
        <authorList>
            <person name="Semeiks J."/>
            <person name="Borek D."/>
            <person name="Otwinowski Z."/>
            <person name="Grishin N.V."/>
        </authorList>
    </citation>
    <scope>NUCLEOTIDE SEQUENCE [LARGE SCALE GENOMIC DNA]</scope>
    <source>
        <strain evidence="2 3">IBT 40285</strain>
    </source>
</reference>
<dbReference type="InParanoid" id="A0A084QCX8"/>
<feature type="region of interest" description="Disordered" evidence="1">
    <location>
        <begin position="1"/>
        <end position="133"/>
    </location>
</feature>
<evidence type="ECO:0000313" key="3">
    <source>
        <dbReference type="Proteomes" id="UP000028524"/>
    </source>
</evidence>
<feature type="compositionally biased region" description="Basic and acidic residues" evidence="1">
    <location>
        <begin position="26"/>
        <end position="37"/>
    </location>
</feature>
<accession>A0A084QCX8</accession>
<evidence type="ECO:0000313" key="2">
    <source>
        <dbReference type="EMBL" id="KFA61813.1"/>
    </source>
</evidence>
<dbReference type="AlphaFoldDB" id="A0A084QCX8"/>
<dbReference type="Proteomes" id="UP000028524">
    <property type="component" value="Unassembled WGS sequence"/>
</dbReference>
<dbReference type="OrthoDB" id="4829551at2759"/>
<dbReference type="HOGENOM" id="CLU_1161801_0_0_1"/>
<feature type="compositionally biased region" description="Low complexity" evidence="1">
    <location>
        <begin position="1"/>
        <end position="13"/>
    </location>
</feature>
<name>A0A084QCX8_STAC4</name>
<keyword evidence="3" id="KW-1185">Reference proteome</keyword>
<feature type="compositionally biased region" description="Basic and acidic residues" evidence="1">
    <location>
        <begin position="62"/>
        <end position="99"/>
    </location>
</feature>
<protein>
    <submittedName>
        <fullName evidence="2">Uncharacterized protein</fullName>
    </submittedName>
</protein>
<evidence type="ECO:0000256" key="1">
    <source>
        <dbReference type="SAM" id="MobiDB-lite"/>
    </source>
</evidence>
<organism evidence="2 3">
    <name type="scientific">Stachybotrys chlorohalonatus (strain IBT 40285)</name>
    <dbReference type="NCBI Taxonomy" id="1283841"/>
    <lineage>
        <taxon>Eukaryota</taxon>
        <taxon>Fungi</taxon>
        <taxon>Dikarya</taxon>
        <taxon>Ascomycota</taxon>
        <taxon>Pezizomycotina</taxon>
        <taxon>Sordariomycetes</taxon>
        <taxon>Hypocreomycetidae</taxon>
        <taxon>Hypocreales</taxon>
        <taxon>Stachybotryaceae</taxon>
        <taxon>Stachybotrys</taxon>
    </lineage>
</organism>
<gene>
    <name evidence="2" type="ORF">S40285_07524</name>
</gene>